<dbReference type="PANTHER" id="PTHR10357">
    <property type="entry name" value="ALPHA-AMYLASE FAMILY MEMBER"/>
    <property type="match status" value="1"/>
</dbReference>
<dbReference type="SMART" id="SM00642">
    <property type="entry name" value="Aamy"/>
    <property type="match status" value="1"/>
</dbReference>
<dbReference type="SUPFAM" id="SSF51445">
    <property type="entry name" value="(Trans)glycosidases"/>
    <property type="match status" value="1"/>
</dbReference>
<comment type="caution">
    <text evidence="2">The sequence shown here is derived from an EMBL/GenBank/DDBJ whole genome shotgun (WGS) entry which is preliminary data.</text>
</comment>
<accession>A0ABW5D7N9</accession>
<dbReference type="GO" id="GO:0016787">
    <property type="term" value="F:hydrolase activity"/>
    <property type="evidence" value="ECO:0007669"/>
    <property type="project" value="UniProtKB-KW"/>
</dbReference>
<dbReference type="Proteomes" id="UP001597375">
    <property type="component" value="Unassembled WGS sequence"/>
</dbReference>
<dbReference type="PANTHER" id="PTHR10357:SF205">
    <property type="entry name" value="O-GLYCOSYL HYDROLASE FAMILY 13"/>
    <property type="match status" value="1"/>
</dbReference>
<dbReference type="InterPro" id="IPR017853">
    <property type="entry name" value="GH"/>
</dbReference>
<proteinExistence type="predicted"/>
<keyword evidence="2" id="KW-0378">Hydrolase</keyword>
<sequence>MVRTFGNKNPHRIPSGNIEENGCGKFKDIDDNALESISKMGFTHIWLTGVIEQACGTSYPGIPADPPDILKGKAGSPYAIKDYFDVCPDYAEDPECRLKEFQQLLDRCHNHGFKVLIDFVPNHVARSYRSDVYPKLSFGQGDNRNVFFDRDNHFYYLDENSPGGGPPLRLPTREMSGCSGLFEQETEFGRVTGNNAITWQPSINDWYETVKLNYGHDFTTGRATQHLPDPDADLSEVPRTWATMDGILEHWQRMGVDGFRVDMAHIVPMEFWQWLVKRARSRDEDVFFMAEAYDNDPDKLTDGDVLQELVESGFDGAYEHPTYKILQGIYENGKWANDIDPLTMCGERFHRCVRYLENHDEVRIANPKQWGGAGMDAGRPATGVMFGISRANLMLYHGQEIGEPAIGAEGFCGDDGRTSIFDYTSMPEFQKWVNGGKYDGGRLSDRQKSLRAWYGRLLEILKEPAFEHGEFYGLNHANKGNHRYGRLAGEEVSGHWLYSFLRTDPASGQCFLCMANFHPSARLDDVVIDFPENALEFIGRRHLKEISFTEMLEGAPALSESIDRLIECGLHVGNLEPFSVRYYELK</sequence>
<feature type="domain" description="Glycosyl hydrolase family 13 catalytic" evidence="1">
    <location>
        <begin position="1"/>
        <end position="446"/>
    </location>
</feature>
<dbReference type="InterPro" id="IPR006047">
    <property type="entry name" value="GH13_cat_dom"/>
</dbReference>
<protein>
    <submittedName>
        <fullName evidence="2">Alpha-amylase family glycosyl hydrolase</fullName>
    </submittedName>
</protein>
<dbReference type="Gene3D" id="3.20.20.80">
    <property type="entry name" value="Glycosidases"/>
    <property type="match status" value="2"/>
</dbReference>
<name>A0ABW5D7N9_9BACT</name>
<dbReference type="RefSeq" id="WP_386820349.1">
    <property type="nucleotide sequence ID" value="NZ_JBHUIT010000017.1"/>
</dbReference>
<gene>
    <name evidence="2" type="ORF">ACFSSA_10260</name>
</gene>
<organism evidence="2 3">
    <name type="scientific">Luteolibacter algae</name>
    <dbReference type="NCBI Taxonomy" id="454151"/>
    <lineage>
        <taxon>Bacteria</taxon>
        <taxon>Pseudomonadati</taxon>
        <taxon>Verrucomicrobiota</taxon>
        <taxon>Verrucomicrobiia</taxon>
        <taxon>Verrucomicrobiales</taxon>
        <taxon>Verrucomicrobiaceae</taxon>
        <taxon>Luteolibacter</taxon>
    </lineage>
</organism>
<reference evidence="3" key="1">
    <citation type="journal article" date="2019" name="Int. J. Syst. Evol. Microbiol.">
        <title>The Global Catalogue of Microorganisms (GCM) 10K type strain sequencing project: providing services to taxonomists for standard genome sequencing and annotation.</title>
        <authorList>
            <consortium name="The Broad Institute Genomics Platform"/>
            <consortium name="The Broad Institute Genome Sequencing Center for Infectious Disease"/>
            <person name="Wu L."/>
            <person name="Ma J."/>
        </authorList>
    </citation>
    <scope>NUCLEOTIDE SEQUENCE [LARGE SCALE GENOMIC DNA]</scope>
    <source>
        <strain evidence="3">CGMCC 4.7106</strain>
    </source>
</reference>
<dbReference type="Pfam" id="PF00128">
    <property type="entry name" value="Alpha-amylase"/>
    <property type="match status" value="1"/>
</dbReference>
<evidence type="ECO:0000313" key="2">
    <source>
        <dbReference type="EMBL" id="MFD2257062.1"/>
    </source>
</evidence>
<evidence type="ECO:0000313" key="3">
    <source>
        <dbReference type="Proteomes" id="UP001597375"/>
    </source>
</evidence>
<dbReference type="EMBL" id="JBHUIT010000017">
    <property type="protein sequence ID" value="MFD2257062.1"/>
    <property type="molecule type" value="Genomic_DNA"/>
</dbReference>
<evidence type="ECO:0000259" key="1">
    <source>
        <dbReference type="SMART" id="SM00642"/>
    </source>
</evidence>
<keyword evidence="3" id="KW-1185">Reference proteome</keyword>